<dbReference type="RefSeq" id="WP_238301980.1">
    <property type="nucleotide sequence ID" value="NZ_BPQM01000029.1"/>
</dbReference>
<evidence type="ECO:0000313" key="2">
    <source>
        <dbReference type="EMBL" id="GJD78266.1"/>
    </source>
</evidence>
<evidence type="ECO:0000256" key="1">
    <source>
        <dbReference type="SAM" id="MobiDB-lite"/>
    </source>
</evidence>
<accession>A0AA37HMR7</accession>
<evidence type="ECO:0000313" key="3">
    <source>
        <dbReference type="Proteomes" id="UP001055108"/>
    </source>
</evidence>
<proteinExistence type="predicted"/>
<feature type="region of interest" description="Disordered" evidence="1">
    <location>
        <begin position="240"/>
        <end position="269"/>
    </location>
</feature>
<protein>
    <submittedName>
        <fullName evidence="2">Uncharacterized protein</fullName>
    </submittedName>
</protein>
<sequence length="269" mass="29808">MIDQRTLDEVADLLVENGVRVTYDHLRVAFAERSASAGGGGASHSDRDIQDPFAAWKRRRRYRPHLAALDLDERTERALGRFLALARSAGPSGTAFPDDEPATRAQVDRMTGRIEDVLASLAAENAALRSQVDRLITVMAAISAPAPTDERPKGRKAGIVASTSLHFWDRLMRAFADEIRKRGPLTAADLHATVTPDTHDFARRNFERITPGVVTEKLTTRNTHNKYIRPTDDGRYELIRRSPKRRVAADLRQDPPGKGSSRTLPPTAT</sequence>
<keyword evidence="3" id="KW-1185">Reference proteome</keyword>
<organism evidence="2 3">
    <name type="scientific">Methylobacterium gregans</name>
    <dbReference type="NCBI Taxonomy" id="374424"/>
    <lineage>
        <taxon>Bacteria</taxon>
        <taxon>Pseudomonadati</taxon>
        <taxon>Pseudomonadota</taxon>
        <taxon>Alphaproteobacteria</taxon>
        <taxon>Hyphomicrobiales</taxon>
        <taxon>Methylobacteriaceae</taxon>
        <taxon>Methylobacterium</taxon>
    </lineage>
</organism>
<name>A0AA37HMR7_9HYPH</name>
<comment type="caution">
    <text evidence="2">The sequence shown here is derived from an EMBL/GenBank/DDBJ whole genome shotgun (WGS) entry which is preliminary data.</text>
</comment>
<dbReference type="EMBL" id="BPQM01000029">
    <property type="protein sequence ID" value="GJD78266.1"/>
    <property type="molecule type" value="Genomic_DNA"/>
</dbReference>
<feature type="compositionally biased region" description="Polar residues" evidence="1">
    <location>
        <begin position="260"/>
        <end position="269"/>
    </location>
</feature>
<reference evidence="2" key="2">
    <citation type="submission" date="2021-08" db="EMBL/GenBank/DDBJ databases">
        <authorList>
            <person name="Tani A."/>
            <person name="Ola A."/>
            <person name="Ogura Y."/>
            <person name="Katsura K."/>
            <person name="Hayashi T."/>
        </authorList>
    </citation>
    <scope>NUCLEOTIDE SEQUENCE</scope>
    <source>
        <strain evidence="2">NBRC 103626</strain>
    </source>
</reference>
<gene>
    <name evidence="2" type="ORF">NBEOAGPD_1480</name>
</gene>
<dbReference type="Proteomes" id="UP001055108">
    <property type="component" value="Unassembled WGS sequence"/>
</dbReference>
<dbReference type="AlphaFoldDB" id="A0AA37HMR7"/>
<reference evidence="2" key="1">
    <citation type="journal article" date="2016" name="Front. Microbiol.">
        <title>Genome Sequence of the Piezophilic, Mesophilic Sulfate-Reducing Bacterium Desulfovibrio indicus J2T.</title>
        <authorList>
            <person name="Cao J."/>
            <person name="Maignien L."/>
            <person name="Shao Z."/>
            <person name="Alain K."/>
            <person name="Jebbar M."/>
        </authorList>
    </citation>
    <scope>NUCLEOTIDE SEQUENCE</scope>
    <source>
        <strain evidence="2">NBRC 103626</strain>
    </source>
</reference>